<dbReference type="PROSITE" id="PS01208">
    <property type="entry name" value="VWFC_1"/>
    <property type="match status" value="1"/>
</dbReference>
<reference evidence="4" key="1">
    <citation type="submission" date="2025-08" db="UniProtKB">
        <authorList>
            <consortium name="RefSeq"/>
        </authorList>
    </citation>
    <scope>IDENTIFICATION</scope>
</reference>
<feature type="signal peptide" evidence="1">
    <location>
        <begin position="1"/>
        <end position="30"/>
    </location>
</feature>
<dbReference type="GeneID" id="106053027"/>
<keyword evidence="1" id="KW-0732">Signal</keyword>
<proteinExistence type="predicted"/>
<dbReference type="Pfam" id="PF23334">
    <property type="entry name" value="VWC2L_2nd"/>
    <property type="match status" value="1"/>
</dbReference>
<feature type="chain" id="PRO_5040955697" evidence="1">
    <location>
        <begin position="31"/>
        <end position="175"/>
    </location>
</feature>
<dbReference type="RefSeq" id="XP_055882999.1">
    <property type="nucleotide sequence ID" value="XM_056027024.1"/>
</dbReference>
<dbReference type="InterPro" id="IPR001007">
    <property type="entry name" value="VWF_dom"/>
</dbReference>
<evidence type="ECO:0000259" key="2">
    <source>
        <dbReference type="PROSITE" id="PS01208"/>
    </source>
</evidence>
<dbReference type="SUPFAM" id="SSF57603">
    <property type="entry name" value="FnI-like domain"/>
    <property type="match status" value="1"/>
</dbReference>
<accession>A0A9W3A743</accession>
<gene>
    <name evidence="4" type="primary">LOC106053027</name>
</gene>
<organism evidence="3 4">
    <name type="scientific">Biomphalaria glabrata</name>
    <name type="common">Bloodfluke planorb</name>
    <name type="synonym">Freshwater snail</name>
    <dbReference type="NCBI Taxonomy" id="6526"/>
    <lineage>
        <taxon>Eukaryota</taxon>
        <taxon>Metazoa</taxon>
        <taxon>Spiralia</taxon>
        <taxon>Lophotrochozoa</taxon>
        <taxon>Mollusca</taxon>
        <taxon>Gastropoda</taxon>
        <taxon>Heterobranchia</taxon>
        <taxon>Euthyneura</taxon>
        <taxon>Panpulmonata</taxon>
        <taxon>Hygrophila</taxon>
        <taxon>Lymnaeoidea</taxon>
        <taxon>Planorbidae</taxon>
        <taxon>Biomphalaria</taxon>
    </lineage>
</organism>
<evidence type="ECO:0000256" key="1">
    <source>
        <dbReference type="SAM" id="SignalP"/>
    </source>
</evidence>
<dbReference type="Gene3D" id="6.20.200.20">
    <property type="match status" value="1"/>
</dbReference>
<dbReference type="Proteomes" id="UP001165740">
    <property type="component" value="Chromosome 4"/>
</dbReference>
<keyword evidence="3" id="KW-1185">Reference proteome</keyword>
<dbReference type="OrthoDB" id="10382844at2759"/>
<name>A0A9W3A743_BIOGL</name>
<dbReference type="AlphaFoldDB" id="A0A9W3A743"/>
<sequence>MFVSHKHLTQMVKAWLCVALICMHCTLTYSQCWYNGFYYQFGPFQPEPCLSCFCFDSGATDCFIIQCPTCLFYYYKPGDCCATCEPPPNPTQSAAVSTRKAACKDQYEPVEVELLGARGAERGIITSGVADVAQFLAAVEDCSTTNTFYLFLPSINQLWVACSYQTDYLTQCIPI</sequence>
<protein>
    <submittedName>
        <fullName evidence="4">Uncharacterized protein LOC106053027 isoform X1</fullName>
    </submittedName>
</protein>
<evidence type="ECO:0000313" key="3">
    <source>
        <dbReference type="Proteomes" id="UP001165740"/>
    </source>
</evidence>
<feature type="domain" description="VWFC" evidence="2">
    <location>
        <begin position="49"/>
        <end position="84"/>
    </location>
</feature>
<evidence type="ECO:0000313" key="4">
    <source>
        <dbReference type="RefSeq" id="XP_055882999.1"/>
    </source>
</evidence>